<dbReference type="InterPro" id="IPR053224">
    <property type="entry name" value="Sensory_adhesion_molecule"/>
</dbReference>
<reference evidence="3" key="1">
    <citation type="submission" date="2020-07" db="EMBL/GenBank/DDBJ databases">
        <authorList>
            <person name="Lin J."/>
        </authorList>
    </citation>
    <scope>NUCLEOTIDE SEQUENCE</scope>
</reference>
<feature type="compositionally biased region" description="Low complexity" evidence="1">
    <location>
        <begin position="134"/>
        <end position="145"/>
    </location>
</feature>
<feature type="chain" id="PRO_5027929633" evidence="2">
    <location>
        <begin position="43"/>
        <end position="267"/>
    </location>
</feature>
<accession>A0A6V7NZK5</accession>
<evidence type="ECO:0000256" key="2">
    <source>
        <dbReference type="SAM" id="SignalP"/>
    </source>
</evidence>
<proteinExistence type="predicted"/>
<dbReference type="PANTHER" id="PTHR31460">
    <property type="match status" value="1"/>
</dbReference>
<evidence type="ECO:0000256" key="1">
    <source>
        <dbReference type="SAM" id="MobiDB-lite"/>
    </source>
</evidence>
<sequence>MGKVRIGKHERFDHVVLFLPSKTLPYLLLLLLFLLSPEPSAGAGGGRGRHVITFAIAGDVPSGLAWDPTAQHFLVGSLLRPSVSSVSDAGVVEELVSDPSVPPSSPALALAVDAPAAASLSPSPAPPPSPPTTSAPRAPTAASSPPRSPTPPPSPAPSTSTPPPATPSSPGWRGLEGRRAGDPSVLSQSPIYGSGALGGRHTSAAGSSSRRKVARGGCSRWTPRTGRRGRCSAAAAGGRRRSRRRRLRWRCRATDRRWLRGEGGCGG</sequence>
<dbReference type="GO" id="GO:0005783">
    <property type="term" value="C:endoplasmic reticulum"/>
    <property type="evidence" value="ECO:0007669"/>
    <property type="project" value="TreeGrafter"/>
</dbReference>
<feature type="signal peptide" evidence="2">
    <location>
        <begin position="1"/>
        <end position="42"/>
    </location>
</feature>
<feature type="compositionally biased region" description="Pro residues" evidence="1">
    <location>
        <begin position="146"/>
        <end position="167"/>
    </location>
</feature>
<dbReference type="PANTHER" id="PTHR31460:SF3">
    <property type="entry name" value="MESOCENTIN"/>
    <property type="match status" value="1"/>
</dbReference>
<feature type="region of interest" description="Disordered" evidence="1">
    <location>
        <begin position="118"/>
        <end position="245"/>
    </location>
</feature>
<protein>
    <submittedName>
        <fullName evidence="3">Uncharacterized protein</fullName>
    </submittedName>
</protein>
<name>A0A6V7NZK5_ANACO</name>
<keyword evidence="2" id="KW-0732">Signal</keyword>
<dbReference type="AlphaFoldDB" id="A0A6V7NZK5"/>
<organism evidence="3">
    <name type="scientific">Ananas comosus var. bracteatus</name>
    <name type="common">red pineapple</name>
    <dbReference type="NCBI Taxonomy" id="296719"/>
    <lineage>
        <taxon>Eukaryota</taxon>
        <taxon>Viridiplantae</taxon>
        <taxon>Streptophyta</taxon>
        <taxon>Embryophyta</taxon>
        <taxon>Tracheophyta</taxon>
        <taxon>Spermatophyta</taxon>
        <taxon>Magnoliopsida</taxon>
        <taxon>Liliopsida</taxon>
        <taxon>Poales</taxon>
        <taxon>Bromeliaceae</taxon>
        <taxon>Bromelioideae</taxon>
        <taxon>Ananas</taxon>
    </lineage>
</organism>
<dbReference type="EMBL" id="LR862143">
    <property type="protein sequence ID" value="CAD1823908.1"/>
    <property type="molecule type" value="Genomic_DNA"/>
</dbReference>
<gene>
    <name evidence="3" type="ORF">CB5_LOCUS7119</name>
</gene>
<evidence type="ECO:0000313" key="3">
    <source>
        <dbReference type="EMBL" id="CAD1823908.1"/>
    </source>
</evidence>
<feature type="compositionally biased region" description="Pro residues" evidence="1">
    <location>
        <begin position="123"/>
        <end position="133"/>
    </location>
</feature>